<dbReference type="Proteomes" id="UP000262621">
    <property type="component" value="Unassembled WGS sequence"/>
</dbReference>
<protein>
    <submittedName>
        <fullName evidence="1">Uracil-DNA glycosylase</fullName>
    </submittedName>
</protein>
<reference evidence="1 2" key="1">
    <citation type="submission" date="2018-08" db="EMBL/GenBank/DDBJ databases">
        <title>Verrucosispora craniellae sp. nov., isolated from a marine sponge in the South China Sea.</title>
        <authorList>
            <person name="Li L."/>
            <person name="Lin H.W."/>
        </authorList>
    </citation>
    <scope>NUCLEOTIDE SEQUENCE [LARGE SCALE GENOMIC DNA]</scope>
    <source>
        <strain evidence="1 2">LHW63014</strain>
    </source>
</reference>
<name>A0A372G4U9_9ACTN</name>
<organism evidence="1 2">
    <name type="scientific">Micromonospora craniellae</name>
    <dbReference type="NCBI Taxonomy" id="2294034"/>
    <lineage>
        <taxon>Bacteria</taxon>
        <taxon>Bacillati</taxon>
        <taxon>Actinomycetota</taxon>
        <taxon>Actinomycetes</taxon>
        <taxon>Micromonosporales</taxon>
        <taxon>Micromonosporaceae</taxon>
        <taxon>Micromonospora</taxon>
    </lineage>
</organism>
<dbReference type="EMBL" id="QVFU01000002">
    <property type="protein sequence ID" value="RFS47924.1"/>
    <property type="molecule type" value="Genomic_DNA"/>
</dbReference>
<proteinExistence type="predicted"/>
<evidence type="ECO:0000313" key="1">
    <source>
        <dbReference type="EMBL" id="RFS47924.1"/>
    </source>
</evidence>
<comment type="caution">
    <text evidence="1">The sequence shown here is derived from an EMBL/GenBank/DDBJ whole genome shotgun (WGS) entry which is preliminary data.</text>
</comment>
<dbReference type="OrthoDB" id="5290748at2"/>
<dbReference type="AlphaFoldDB" id="A0A372G4U9"/>
<gene>
    <name evidence="1" type="ORF">D0Q02_04180</name>
</gene>
<sequence>MPHPPGSAPDQDATTCRAAAAGCRGCELHRDASRIVFGRGDASARVLATIHPSAVLRADNQDIAYDGLVADLTVAARALTR</sequence>
<evidence type="ECO:0000313" key="2">
    <source>
        <dbReference type="Proteomes" id="UP000262621"/>
    </source>
</evidence>
<keyword evidence="2" id="KW-1185">Reference proteome</keyword>
<accession>A0A372G4U9</accession>